<dbReference type="GO" id="GO:0005737">
    <property type="term" value="C:cytoplasm"/>
    <property type="evidence" value="ECO:0007669"/>
    <property type="project" value="TreeGrafter"/>
</dbReference>
<dbReference type="PROSITE" id="PS51371">
    <property type="entry name" value="CBS"/>
    <property type="match status" value="2"/>
</dbReference>
<evidence type="ECO:0000313" key="5">
    <source>
        <dbReference type="EMBL" id="PRW58396.1"/>
    </source>
</evidence>
<dbReference type="InterPro" id="IPR000644">
    <property type="entry name" value="CBS_dom"/>
</dbReference>
<dbReference type="PANTHER" id="PTHR13780:SF128">
    <property type="entry name" value="CBS DOMAIN-CONTAINING PROTEIN"/>
    <property type="match status" value="1"/>
</dbReference>
<evidence type="ECO:0000313" key="6">
    <source>
        <dbReference type="Proteomes" id="UP000239899"/>
    </source>
</evidence>
<dbReference type="CDD" id="cd02205">
    <property type="entry name" value="CBS_pair_SF"/>
    <property type="match status" value="1"/>
</dbReference>
<dbReference type="Pfam" id="PF00571">
    <property type="entry name" value="CBS"/>
    <property type="match status" value="2"/>
</dbReference>
<accession>A0A2P6TWF1</accession>
<comment type="caution">
    <text evidence="5">The sequence shown here is derived from an EMBL/GenBank/DDBJ whole genome shotgun (WGS) entry which is preliminary data.</text>
</comment>
<keyword evidence="1" id="KW-0677">Repeat</keyword>
<keyword evidence="2 3" id="KW-0129">CBS domain</keyword>
<gene>
    <name evidence="5" type="ORF">C2E21_2876</name>
</gene>
<dbReference type="EMBL" id="LHPG02000005">
    <property type="protein sequence ID" value="PRW58396.1"/>
    <property type="molecule type" value="Genomic_DNA"/>
</dbReference>
<dbReference type="SMART" id="SM00116">
    <property type="entry name" value="CBS"/>
    <property type="match status" value="2"/>
</dbReference>
<dbReference type="AlphaFoldDB" id="A0A2P6TWF1"/>
<dbReference type="Gene3D" id="3.10.580.10">
    <property type="entry name" value="CBS-domain"/>
    <property type="match status" value="1"/>
</dbReference>
<sequence length="378" mass="40206">MQDPLGPARELLDSLTLGQYLATRPPRAVISITAADTVGNVLRRFACAGLVAAPLFEDEQRTLYRGFVDLLDIVAAVVAAARQPATPTAGSAHALRARAPAAARQVATQAVGSIRAMDNDAQLVFQAQLGTSLLEVVREGFAHPVDQLKCHRLAVFRPASSGAADMECLDGSSADLAAMAGSGGLQFTDIISQSDALRFLHKHQAQLGGELLDATLEQLGITEKPCMCAAADASVIDCLAGMVDSRVPALAVIDSYDRGQLLGCLSISDLRGILPEHFEQMSEPVGDFLRGGGWRGSPRWQPSSPRFGVAAEFGVRSPEMLPRAPSLAYCTLQSRFGDVLDLLVARHLHRVFICDAEMRPAGVLSCTDILRLIAGPED</sequence>
<evidence type="ECO:0000259" key="4">
    <source>
        <dbReference type="PROSITE" id="PS51371"/>
    </source>
</evidence>
<name>A0A2P6TWF1_CHLSO</name>
<dbReference type="InterPro" id="IPR046342">
    <property type="entry name" value="CBS_dom_sf"/>
</dbReference>
<reference evidence="5 6" key="1">
    <citation type="journal article" date="2018" name="Plant J.">
        <title>Genome sequences of Chlorella sorokiniana UTEX 1602 and Micractinium conductrix SAG 241.80: implications to maltose excretion by a green alga.</title>
        <authorList>
            <person name="Arriola M.B."/>
            <person name="Velmurugan N."/>
            <person name="Zhang Y."/>
            <person name="Plunkett M.H."/>
            <person name="Hondzo H."/>
            <person name="Barney B.M."/>
        </authorList>
    </citation>
    <scope>NUCLEOTIDE SEQUENCE [LARGE SCALE GENOMIC DNA]</scope>
    <source>
        <strain evidence="6">UTEX 1602</strain>
    </source>
</reference>
<dbReference type="SUPFAM" id="SSF54631">
    <property type="entry name" value="CBS-domain pair"/>
    <property type="match status" value="1"/>
</dbReference>
<dbReference type="OrthoDB" id="449052at2759"/>
<dbReference type="GO" id="GO:0005634">
    <property type="term" value="C:nucleus"/>
    <property type="evidence" value="ECO:0007669"/>
    <property type="project" value="TreeGrafter"/>
</dbReference>
<evidence type="ECO:0000256" key="2">
    <source>
        <dbReference type="ARBA" id="ARBA00023122"/>
    </source>
</evidence>
<dbReference type="InterPro" id="IPR050511">
    <property type="entry name" value="AMPK_gamma/SDS23_families"/>
</dbReference>
<feature type="domain" description="CBS" evidence="4">
    <location>
        <begin position="221"/>
        <end position="283"/>
    </location>
</feature>
<feature type="domain" description="CBS" evidence="4">
    <location>
        <begin position="320"/>
        <end position="378"/>
    </location>
</feature>
<protein>
    <submittedName>
        <fullName evidence="5">CBS domain containing</fullName>
    </submittedName>
</protein>
<evidence type="ECO:0000256" key="1">
    <source>
        <dbReference type="ARBA" id="ARBA00022737"/>
    </source>
</evidence>
<dbReference type="STRING" id="3076.A0A2P6TWF1"/>
<organism evidence="5 6">
    <name type="scientific">Chlorella sorokiniana</name>
    <name type="common">Freshwater green alga</name>
    <dbReference type="NCBI Taxonomy" id="3076"/>
    <lineage>
        <taxon>Eukaryota</taxon>
        <taxon>Viridiplantae</taxon>
        <taxon>Chlorophyta</taxon>
        <taxon>core chlorophytes</taxon>
        <taxon>Trebouxiophyceae</taxon>
        <taxon>Chlorellales</taxon>
        <taxon>Chlorellaceae</taxon>
        <taxon>Chlorella clade</taxon>
        <taxon>Chlorella</taxon>
    </lineage>
</organism>
<dbReference type="Proteomes" id="UP000239899">
    <property type="component" value="Unassembled WGS sequence"/>
</dbReference>
<proteinExistence type="predicted"/>
<dbReference type="PANTHER" id="PTHR13780">
    <property type="entry name" value="AMP-ACTIVATED PROTEIN KINASE, GAMMA REGULATORY SUBUNIT"/>
    <property type="match status" value="1"/>
</dbReference>
<keyword evidence="6" id="KW-1185">Reference proteome</keyword>
<evidence type="ECO:0000256" key="3">
    <source>
        <dbReference type="PROSITE-ProRule" id="PRU00703"/>
    </source>
</evidence>